<comment type="caution">
    <text evidence="14">The sequence shown here is derived from an EMBL/GenBank/DDBJ whole genome shotgun (WGS) entry which is preliminary data.</text>
</comment>
<proteinExistence type="predicted"/>
<keyword evidence="15" id="KW-1185">Reference proteome</keyword>
<dbReference type="EC" id="2.7.13.3" evidence="3"/>
<dbReference type="InterPro" id="IPR050428">
    <property type="entry name" value="TCS_sensor_his_kinase"/>
</dbReference>
<dbReference type="CDD" id="cd00075">
    <property type="entry name" value="HATPase"/>
    <property type="match status" value="1"/>
</dbReference>
<dbReference type="SUPFAM" id="SSF158472">
    <property type="entry name" value="HAMP domain-like"/>
    <property type="match status" value="1"/>
</dbReference>
<evidence type="ECO:0000256" key="1">
    <source>
        <dbReference type="ARBA" id="ARBA00000085"/>
    </source>
</evidence>
<dbReference type="PRINTS" id="PR00344">
    <property type="entry name" value="BCTRLSENSOR"/>
</dbReference>
<feature type="domain" description="HAMP" evidence="13">
    <location>
        <begin position="61"/>
        <end position="114"/>
    </location>
</feature>
<evidence type="ECO:0000256" key="6">
    <source>
        <dbReference type="ARBA" id="ARBA00022692"/>
    </source>
</evidence>
<dbReference type="PROSITE" id="PS50885">
    <property type="entry name" value="HAMP"/>
    <property type="match status" value="1"/>
</dbReference>
<evidence type="ECO:0000256" key="11">
    <source>
        <dbReference type="SAM" id="Phobius"/>
    </source>
</evidence>
<dbReference type="GO" id="GO:0000155">
    <property type="term" value="F:phosphorelay sensor kinase activity"/>
    <property type="evidence" value="ECO:0007669"/>
    <property type="project" value="InterPro"/>
</dbReference>
<keyword evidence="5" id="KW-0808">Transferase</keyword>
<keyword evidence="8 11" id="KW-1133">Transmembrane helix</keyword>
<keyword evidence="4" id="KW-0597">Phosphoprotein</keyword>
<comment type="catalytic activity">
    <reaction evidence="1">
        <text>ATP + protein L-histidine = ADP + protein N-phospho-L-histidine.</text>
        <dbReference type="EC" id="2.7.13.3"/>
    </reaction>
</comment>
<dbReference type="Gene3D" id="1.10.287.130">
    <property type="match status" value="1"/>
</dbReference>
<dbReference type="RefSeq" id="WP_051657444.1">
    <property type="nucleotide sequence ID" value="NZ_FTNE01000024.1"/>
</dbReference>
<dbReference type="InterPro" id="IPR003594">
    <property type="entry name" value="HATPase_dom"/>
</dbReference>
<dbReference type="CDD" id="cd06225">
    <property type="entry name" value="HAMP"/>
    <property type="match status" value="1"/>
</dbReference>
<dbReference type="SUPFAM" id="SSF55874">
    <property type="entry name" value="ATPase domain of HSP90 chaperone/DNA topoisomerase II/histidine kinase"/>
    <property type="match status" value="1"/>
</dbReference>
<dbReference type="InterPro" id="IPR036097">
    <property type="entry name" value="HisK_dim/P_sf"/>
</dbReference>
<keyword evidence="7 14" id="KW-0418">Kinase</keyword>
<evidence type="ECO:0000256" key="4">
    <source>
        <dbReference type="ARBA" id="ARBA00022553"/>
    </source>
</evidence>
<evidence type="ECO:0000256" key="9">
    <source>
        <dbReference type="ARBA" id="ARBA00023012"/>
    </source>
</evidence>
<evidence type="ECO:0000259" key="12">
    <source>
        <dbReference type="PROSITE" id="PS50109"/>
    </source>
</evidence>
<dbReference type="Proteomes" id="UP000186308">
    <property type="component" value="Unassembled WGS sequence"/>
</dbReference>
<dbReference type="Pfam" id="PF00672">
    <property type="entry name" value="HAMP"/>
    <property type="match status" value="1"/>
</dbReference>
<dbReference type="SUPFAM" id="SSF47384">
    <property type="entry name" value="Homodimeric domain of signal transducing histidine kinase"/>
    <property type="match status" value="1"/>
</dbReference>
<dbReference type="Pfam" id="PF02518">
    <property type="entry name" value="HATPase_c"/>
    <property type="match status" value="1"/>
</dbReference>
<name>A0A8G2CMW7_ACIRU</name>
<feature type="domain" description="Histidine kinase" evidence="12">
    <location>
        <begin position="122"/>
        <end position="331"/>
    </location>
</feature>
<protein>
    <recommendedName>
        <fullName evidence="3">histidine kinase</fullName>
        <ecNumber evidence="3">2.7.13.3</ecNumber>
    </recommendedName>
</protein>
<dbReference type="SMART" id="SM00387">
    <property type="entry name" value="HATPase_c"/>
    <property type="match status" value="1"/>
</dbReference>
<dbReference type="PANTHER" id="PTHR45436">
    <property type="entry name" value="SENSOR HISTIDINE KINASE YKOH"/>
    <property type="match status" value="1"/>
</dbReference>
<keyword evidence="10 11" id="KW-0472">Membrane</keyword>
<evidence type="ECO:0000259" key="13">
    <source>
        <dbReference type="PROSITE" id="PS50885"/>
    </source>
</evidence>
<dbReference type="InterPro" id="IPR036890">
    <property type="entry name" value="HATPase_C_sf"/>
</dbReference>
<dbReference type="PANTHER" id="PTHR45436:SF8">
    <property type="entry name" value="HISTIDINE KINASE"/>
    <property type="match status" value="1"/>
</dbReference>
<dbReference type="GO" id="GO:0005886">
    <property type="term" value="C:plasma membrane"/>
    <property type="evidence" value="ECO:0007669"/>
    <property type="project" value="TreeGrafter"/>
</dbReference>
<organism evidence="14 15">
    <name type="scientific">Acidiphilium rubrum</name>
    <dbReference type="NCBI Taxonomy" id="526"/>
    <lineage>
        <taxon>Bacteria</taxon>
        <taxon>Pseudomonadati</taxon>
        <taxon>Pseudomonadota</taxon>
        <taxon>Alphaproteobacteria</taxon>
        <taxon>Acetobacterales</taxon>
        <taxon>Acidocellaceae</taxon>
        <taxon>Acidiphilium</taxon>
    </lineage>
</organism>
<keyword evidence="6 11" id="KW-0812">Transmembrane</keyword>
<gene>
    <name evidence="14" type="ORF">SAMN05421828_12446</name>
</gene>
<dbReference type="InterPro" id="IPR003660">
    <property type="entry name" value="HAMP_dom"/>
</dbReference>
<dbReference type="PROSITE" id="PS50109">
    <property type="entry name" value="HIS_KIN"/>
    <property type="match status" value="1"/>
</dbReference>
<evidence type="ECO:0000256" key="5">
    <source>
        <dbReference type="ARBA" id="ARBA00022679"/>
    </source>
</evidence>
<dbReference type="InterPro" id="IPR004358">
    <property type="entry name" value="Sig_transdc_His_kin-like_C"/>
</dbReference>
<evidence type="ECO:0000256" key="10">
    <source>
        <dbReference type="ARBA" id="ARBA00023136"/>
    </source>
</evidence>
<feature type="transmembrane region" description="Helical" evidence="11">
    <location>
        <begin position="37"/>
        <end position="62"/>
    </location>
</feature>
<accession>A0A8G2CMW7</accession>
<evidence type="ECO:0000256" key="2">
    <source>
        <dbReference type="ARBA" id="ARBA00004370"/>
    </source>
</evidence>
<comment type="subcellular location">
    <subcellularLocation>
        <location evidence="2">Membrane</location>
    </subcellularLocation>
</comment>
<dbReference type="SMART" id="SM00304">
    <property type="entry name" value="HAMP"/>
    <property type="match status" value="1"/>
</dbReference>
<dbReference type="OrthoDB" id="9815202at2"/>
<dbReference type="InterPro" id="IPR005467">
    <property type="entry name" value="His_kinase_dom"/>
</dbReference>
<dbReference type="AlphaFoldDB" id="A0A8G2CMW7"/>
<dbReference type="EMBL" id="FTNE01000024">
    <property type="protein sequence ID" value="SIR32209.1"/>
    <property type="molecule type" value="Genomic_DNA"/>
</dbReference>
<evidence type="ECO:0000256" key="3">
    <source>
        <dbReference type="ARBA" id="ARBA00012438"/>
    </source>
</evidence>
<reference evidence="14 15" key="1">
    <citation type="submission" date="2017-01" db="EMBL/GenBank/DDBJ databases">
        <authorList>
            <person name="Varghese N."/>
            <person name="Submissions S."/>
        </authorList>
    </citation>
    <scope>NUCLEOTIDE SEQUENCE [LARGE SCALE GENOMIC DNA]</scope>
    <source>
        <strain evidence="14 15">ATCC 35905</strain>
    </source>
</reference>
<evidence type="ECO:0000256" key="7">
    <source>
        <dbReference type="ARBA" id="ARBA00022777"/>
    </source>
</evidence>
<evidence type="ECO:0000256" key="8">
    <source>
        <dbReference type="ARBA" id="ARBA00022989"/>
    </source>
</evidence>
<dbReference type="Gene3D" id="3.30.565.10">
    <property type="entry name" value="Histidine kinase-like ATPase, C-terminal domain"/>
    <property type="match status" value="1"/>
</dbReference>
<evidence type="ECO:0000313" key="15">
    <source>
        <dbReference type="Proteomes" id="UP000186308"/>
    </source>
</evidence>
<evidence type="ECO:0000313" key="14">
    <source>
        <dbReference type="EMBL" id="SIR32209.1"/>
    </source>
</evidence>
<sequence length="335" mass="36543">MPPRVRAIDGIGQRLSDGDILFIGEDASVFARLNTEIAWLFAGVFGFMISLGLLMSLLIALYSLQRVRAISEASRQIVAGDLSHRIKLYGIDDELDFLTTDLNLMLATIDRLVETARQVTSDIAHDLRAPLTRLRDHLVHAQRGAVTDPGYAQALQQVEQIIAIFAALLRIAEVEAGAVQGHFEPIDLSALCRALAESYELVAEDRDQRLTHAIADDLIIQGDAALITQMLVNLIENAIRHCPPGIAITLAAHAQDRAVTIELADRGPGIRDADRERVFRRFVRLDAARTTAGHGLGLALVKAVVALHDGTITLDDHAPGLIVRISVPITAHRRS</sequence>
<keyword evidence="9" id="KW-0902">Two-component regulatory system</keyword>